<dbReference type="InterPro" id="IPR036390">
    <property type="entry name" value="WH_DNA-bd_sf"/>
</dbReference>
<sequence length="77" mass="8803">MASVNDIGPEKANQLLASELKKIDKITPPSWADFVKTGQHKERPPENPDWWFVRAASILRNIYNHGPVGVSKMRTRY</sequence>
<dbReference type="GO" id="GO:0006412">
    <property type="term" value="P:translation"/>
    <property type="evidence" value="ECO:0007669"/>
    <property type="project" value="InterPro"/>
</dbReference>
<evidence type="ECO:0000256" key="1">
    <source>
        <dbReference type="ARBA" id="ARBA00010014"/>
    </source>
</evidence>
<keyword evidence="2" id="KW-0689">Ribosomal protein</keyword>
<dbReference type="GO" id="GO:0003735">
    <property type="term" value="F:structural constituent of ribosome"/>
    <property type="evidence" value="ECO:0007669"/>
    <property type="project" value="InterPro"/>
</dbReference>
<dbReference type="PANTHER" id="PTHR11710">
    <property type="entry name" value="40S RIBOSOMAL PROTEIN S19"/>
    <property type="match status" value="1"/>
</dbReference>
<dbReference type="EMBL" id="UINC01113433">
    <property type="protein sequence ID" value="SVC83037.1"/>
    <property type="molecule type" value="Genomic_DNA"/>
</dbReference>
<feature type="non-terminal residue" evidence="4">
    <location>
        <position position="77"/>
    </location>
</feature>
<dbReference type="GO" id="GO:0003723">
    <property type="term" value="F:RNA binding"/>
    <property type="evidence" value="ECO:0007669"/>
    <property type="project" value="TreeGrafter"/>
</dbReference>
<keyword evidence="3" id="KW-0687">Ribonucleoprotein</keyword>
<dbReference type="AlphaFoldDB" id="A0A382QDC3"/>
<dbReference type="SMART" id="SM01413">
    <property type="entry name" value="Ribosomal_S19e"/>
    <property type="match status" value="1"/>
</dbReference>
<evidence type="ECO:0000256" key="2">
    <source>
        <dbReference type="ARBA" id="ARBA00022980"/>
    </source>
</evidence>
<protein>
    <recommendedName>
        <fullName evidence="5">30S ribosomal protein S19e</fullName>
    </recommendedName>
</protein>
<dbReference type="InterPro" id="IPR001266">
    <property type="entry name" value="Ribosomal_eS19"/>
</dbReference>
<dbReference type="Gene3D" id="1.10.10.10">
    <property type="entry name" value="Winged helix-like DNA-binding domain superfamily/Winged helix DNA-binding domain"/>
    <property type="match status" value="1"/>
</dbReference>
<dbReference type="GO" id="GO:0000028">
    <property type="term" value="P:ribosomal small subunit assembly"/>
    <property type="evidence" value="ECO:0007669"/>
    <property type="project" value="TreeGrafter"/>
</dbReference>
<evidence type="ECO:0008006" key="5">
    <source>
        <dbReference type="Google" id="ProtNLM"/>
    </source>
</evidence>
<accession>A0A382QDC3</accession>
<evidence type="ECO:0000313" key="4">
    <source>
        <dbReference type="EMBL" id="SVC83037.1"/>
    </source>
</evidence>
<dbReference type="PANTHER" id="PTHR11710:SF0">
    <property type="entry name" value="40S RIBOSOMAL PROTEIN S19"/>
    <property type="match status" value="1"/>
</dbReference>
<dbReference type="InterPro" id="IPR036388">
    <property type="entry name" value="WH-like_DNA-bd_sf"/>
</dbReference>
<dbReference type="Pfam" id="PF01090">
    <property type="entry name" value="Ribosomal_S19e"/>
    <property type="match status" value="1"/>
</dbReference>
<organism evidence="4">
    <name type="scientific">marine metagenome</name>
    <dbReference type="NCBI Taxonomy" id="408172"/>
    <lineage>
        <taxon>unclassified sequences</taxon>
        <taxon>metagenomes</taxon>
        <taxon>ecological metagenomes</taxon>
    </lineage>
</organism>
<proteinExistence type="inferred from homology"/>
<comment type="similarity">
    <text evidence="1">Belongs to the eukaryotic ribosomal protein eS19 family.</text>
</comment>
<name>A0A382QDC3_9ZZZZ</name>
<dbReference type="SUPFAM" id="SSF46785">
    <property type="entry name" value="Winged helix' DNA-binding domain"/>
    <property type="match status" value="1"/>
</dbReference>
<reference evidence="4" key="1">
    <citation type="submission" date="2018-05" db="EMBL/GenBank/DDBJ databases">
        <authorList>
            <person name="Lanie J.A."/>
            <person name="Ng W.-L."/>
            <person name="Kazmierczak K.M."/>
            <person name="Andrzejewski T.M."/>
            <person name="Davidsen T.M."/>
            <person name="Wayne K.J."/>
            <person name="Tettelin H."/>
            <person name="Glass J.I."/>
            <person name="Rusch D."/>
            <person name="Podicherti R."/>
            <person name="Tsui H.-C.T."/>
            <person name="Winkler M.E."/>
        </authorList>
    </citation>
    <scope>NUCLEOTIDE SEQUENCE</scope>
</reference>
<dbReference type="GO" id="GO:0022627">
    <property type="term" value="C:cytosolic small ribosomal subunit"/>
    <property type="evidence" value="ECO:0007669"/>
    <property type="project" value="TreeGrafter"/>
</dbReference>
<evidence type="ECO:0000256" key="3">
    <source>
        <dbReference type="ARBA" id="ARBA00023274"/>
    </source>
</evidence>
<gene>
    <name evidence="4" type="ORF">METZ01_LOCUS335891</name>
</gene>